<evidence type="ECO:0000259" key="1">
    <source>
        <dbReference type="Pfam" id="PF08240"/>
    </source>
</evidence>
<evidence type="ECO:0000313" key="3">
    <source>
        <dbReference type="Proteomes" id="UP001521222"/>
    </source>
</evidence>
<dbReference type="InterPro" id="IPR051397">
    <property type="entry name" value="Zn-ADH-like_protein"/>
</dbReference>
<dbReference type="Gene3D" id="3.40.50.720">
    <property type="entry name" value="NAD(P)-binding Rossmann-like Domain"/>
    <property type="match status" value="1"/>
</dbReference>
<dbReference type="PANTHER" id="PTHR43677">
    <property type="entry name" value="SHORT-CHAIN DEHYDROGENASE/REDUCTASE"/>
    <property type="match status" value="1"/>
</dbReference>
<feature type="domain" description="Alcohol dehydrogenase-like N-terminal" evidence="1">
    <location>
        <begin position="32"/>
        <end position="147"/>
    </location>
</feature>
<dbReference type="InterPro" id="IPR011032">
    <property type="entry name" value="GroES-like_sf"/>
</dbReference>
<dbReference type="EMBL" id="JAKIXB020000013">
    <property type="protein sequence ID" value="KAL1603125.1"/>
    <property type="molecule type" value="Genomic_DNA"/>
</dbReference>
<dbReference type="PANTHER" id="PTHR43677:SF4">
    <property type="entry name" value="QUINONE OXIDOREDUCTASE-LIKE PROTEIN 2"/>
    <property type="match status" value="1"/>
</dbReference>
<name>A0ABR3RFA9_9PLEO</name>
<dbReference type="SUPFAM" id="SSF51735">
    <property type="entry name" value="NAD(P)-binding Rossmann-fold domains"/>
    <property type="match status" value="1"/>
</dbReference>
<protein>
    <recommendedName>
        <fullName evidence="1">Alcohol dehydrogenase-like N-terminal domain-containing protein</fullName>
    </recommendedName>
</protein>
<dbReference type="Proteomes" id="UP001521222">
    <property type="component" value="Unassembled WGS sequence"/>
</dbReference>
<keyword evidence="3" id="KW-1185">Reference proteome</keyword>
<dbReference type="SUPFAM" id="SSF50129">
    <property type="entry name" value="GroES-like"/>
    <property type="match status" value="1"/>
</dbReference>
<accession>A0ABR3RFA9</accession>
<sequence>MPSVLPNTYRALQLGSVGEDFRVVELPMLQPGPGSAVIRIEVAEVLSYHREIYNGKRQYSFPTPIVGGINAIGRIAALDQDATLLEEGQLVYVDCVIHARDNPDTLFLSAIHDSSAIGSQKLMRDVWRDGTFAEYAKFPLENCIPLKENILCKHLDYTIEDLMYMGHLLVPFGGIQDIKLKPGETIVVSPATGGYGGAGVQVAIAMGARVIAMGRNKQELARLKGHISNGSPRASIETVEITGDEAADLAKVQSFGKIDAVLDLTPPQASKSTHLRAATSALRRNGRASLMGFVEQPVVPWHLVGRNITLKGKLMYERDDILQLEKMLERGLFPRGKAFVATEVFGLDDWKAASHRAAKHTGVGRQVVLKP</sequence>
<dbReference type="Pfam" id="PF08240">
    <property type="entry name" value="ADH_N"/>
    <property type="match status" value="1"/>
</dbReference>
<gene>
    <name evidence="2" type="ORF">SLS59_004783</name>
</gene>
<organism evidence="2 3">
    <name type="scientific">Nothophoma quercina</name>
    <dbReference type="NCBI Taxonomy" id="749835"/>
    <lineage>
        <taxon>Eukaryota</taxon>
        <taxon>Fungi</taxon>
        <taxon>Dikarya</taxon>
        <taxon>Ascomycota</taxon>
        <taxon>Pezizomycotina</taxon>
        <taxon>Dothideomycetes</taxon>
        <taxon>Pleosporomycetidae</taxon>
        <taxon>Pleosporales</taxon>
        <taxon>Pleosporineae</taxon>
        <taxon>Didymellaceae</taxon>
        <taxon>Nothophoma</taxon>
    </lineage>
</organism>
<comment type="caution">
    <text evidence="2">The sequence shown here is derived from an EMBL/GenBank/DDBJ whole genome shotgun (WGS) entry which is preliminary data.</text>
</comment>
<evidence type="ECO:0000313" key="2">
    <source>
        <dbReference type="EMBL" id="KAL1603125.1"/>
    </source>
</evidence>
<dbReference type="InterPro" id="IPR036291">
    <property type="entry name" value="NAD(P)-bd_dom_sf"/>
</dbReference>
<proteinExistence type="predicted"/>
<dbReference type="Gene3D" id="3.90.180.10">
    <property type="entry name" value="Medium-chain alcohol dehydrogenases, catalytic domain"/>
    <property type="match status" value="1"/>
</dbReference>
<dbReference type="InterPro" id="IPR013154">
    <property type="entry name" value="ADH-like_N"/>
</dbReference>
<reference evidence="2 3" key="1">
    <citation type="submission" date="2024-02" db="EMBL/GenBank/DDBJ databases">
        <title>De novo assembly and annotation of 12 fungi associated with fruit tree decline syndrome in Ontario, Canada.</title>
        <authorList>
            <person name="Sulman M."/>
            <person name="Ellouze W."/>
            <person name="Ilyukhin E."/>
        </authorList>
    </citation>
    <scope>NUCLEOTIDE SEQUENCE [LARGE SCALE GENOMIC DNA]</scope>
    <source>
        <strain evidence="2 3">M97-236</strain>
    </source>
</reference>